<feature type="non-terminal residue" evidence="2">
    <location>
        <position position="1"/>
    </location>
</feature>
<name>X1JKL9_9ZZZZ</name>
<feature type="compositionally biased region" description="Polar residues" evidence="1">
    <location>
        <begin position="1"/>
        <end position="11"/>
    </location>
</feature>
<organism evidence="2">
    <name type="scientific">marine sediment metagenome</name>
    <dbReference type="NCBI Taxonomy" id="412755"/>
    <lineage>
        <taxon>unclassified sequences</taxon>
        <taxon>metagenomes</taxon>
        <taxon>ecological metagenomes</taxon>
    </lineage>
</organism>
<sequence length="45" mass="4954">QYENLTFNQGVAGSRPARPTKARRPTLLGEFQKNQGVKTLGQPTP</sequence>
<evidence type="ECO:0000256" key="1">
    <source>
        <dbReference type="SAM" id="MobiDB-lite"/>
    </source>
</evidence>
<reference evidence="2" key="1">
    <citation type="journal article" date="2014" name="Front. Microbiol.">
        <title>High frequency of phylogenetically diverse reductive dehalogenase-homologous genes in deep subseafloor sedimentary metagenomes.</title>
        <authorList>
            <person name="Kawai M."/>
            <person name="Futagami T."/>
            <person name="Toyoda A."/>
            <person name="Takaki Y."/>
            <person name="Nishi S."/>
            <person name="Hori S."/>
            <person name="Arai W."/>
            <person name="Tsubouchi T."/>
            <person name="Morono Y."/>
            <person name="Uchiyama I."/>
            <person name="Ito T."/>
            <person name="Fujiyama A."/>
            <person name="Inagaki F."/>
            <person name="Takami H."/>
        </authorList>
    </citation>
    <scope>NUCLEOTIDE SEQUENCE</scope>
    <source>
        <strain evidence="2">Expedition CK06-06</strain>
    </source>
</reference>
<protein>
    <submittedName>
        <fullName evidence="2">Uncharacterized protein</fullName>
    </submittedName>
</protein>
<accession>X1JKL9</accession>
<dbReference type="EMBL" id="BARU01045576">
    <property type="protein sequence ID" value="GAH94617.1"/>
    <property type="molecule type" value="Genomic_DNA"/>
</dbReference>
<feature type="compositionally biased region" description="Polar residues" evidence="1">
    <location>
        <begin position="32"/>
        <end position="45"/>
    </location>
</feature>
<evidence type="ECO:0000313" key="2">
    <source>
        <dbReference type="EMBL" id="GAH94617.1"/>
    </source>
</evidence>
<comment type="caution">
    <text evidence="2">The sequence shown here is derived from an EMBL/GenBank/DDBJ whole genome shotgun (WGS) entry which is preliminary data.</text>
</comment>
<feature type="region of interest" description="Disordered" evidence="1">
    <location>
        <begin position="1"/>
        <end position="45"/>
    </location>
</feature>
<gene>
    <name evidence="2" type="ORF">S03H2_69100</name>
</gene>
<dbReference type="AlphaFoldDB" id="X1JKL9"/>
<proteinExistence type="predicted"/>